<dbReference type="Proteomes" id="UP001193389">
    <property type="component" value="Chromosome"/>
</dbReference>
<reference evidence="13" key="1">
    <citation type="journal article" date="2020" name="Int. J. Syst. Evol. Microbiol.">
        <title>Aquipluma nitroreducens gen. nov. sp. nov., a novel facultatively anaerobic bacterium isolated from a freshwater lake.</title>
        <authorList>
            <person name="Watanabe M."/>
            <person name="Kojima H."/>
            <person name="Fukui M."/>
        </authorList>
    </citation>
    <scope>NUCLEOTIDE SEQUENCE</scope>
    <source>
        <strain evidence="13">MeG22</strain>
    </source>
</reference>
<dbReference type="AlphaFoldDB" id="A0A5K7S4I3"/>
<evidence type="ECO:0000256" key="5">
    <source>
        <dbReference type="ARBA" id="ARBA00023077"/>
    </source>
</evidence>
<dbReference type="NCBIfam" id="TIGR04056">
    <property type="entry name" value="OMP_RagA_SusC"/>
    <property type="match status" value="1"/>
</dbReference>
<evidence type="ECO:0000256" key="8">
    <source>
        <dbReference type="PROSITE-ProRule" id="PRU01360"/>
    </source>
</evidence>
<dbReference type="InterPro" id="IPR036942">
    <property type="entry name" value="Beta-barrel_TonB_sf"/>
</dbReference>
<evidence type="ECO:0000313" key="13">
    <source>
        <dbReference type="EMBL" id="BBE16409.1"/>
    </source>
</evidence>
<dbReference type="InterPro" id="IPR039426">
    <property type="entry name" value="TonB-dep_rcpt-like"/>
</dbReference>
<comment type="similarity">
    <text evidence="8 9">Belongs to the TonB-dependent receptor family.</text>
</comment>
<proteinExistence type="inferred from homology"/>
<keyword evidence="7 8" id="KW-0998">Cell outer membrane</keyword>
<accession>A0A5K7S4I3</accession>
<dbReference type="Pfam" id="PF13715">
    <property type="entry name" value="CarbopepD_reg_2"/>
    <property type="match status" value="1"/>
</dbReference>
<feature type="signal peptide" evidence="10">
    <location>
        <begin position="1"/>
        <end position="28"/>
    </location>
</feature>
<dbReference type="NCBIfam" id="TIGR04057">
    <property type="entry name" value="SusC_RagA_signa"/>
    <property type="match status" value="1"/>
</dbReference>
<dbReference type="Pfam" id="PF00593">
    <property type="entry name" value="TonB_dep_Rec_b-barrel"/>
    <property type="match status" value="1"/>
</dbReference>
<dbReference type="GO" id="GO:0009279">
    <property type="term" value="C:cell outer membrane"/>
    <property type="evidence" value="ECO:0007669"/>
    <property type="project" value="UniProtKB-SubCell"/>
</dbReference>
<evidence type="ECO:0000259" key="12">
    <source>
        <dbReference type="Pfam" id="PF07715"/>
    </source>
</evidence>
<dbReference type="RefSeq" id="WP_318349488.1">
    <property type="nucleotide sequence ID" value="NZ_AP018694.1"/>
</dbReference>
<dbReference type="InterPro" id="IPR012910">
    <property type="entry name" value="Plug_dom"/>
</dbReference>
<dbReference type="InterPro" id="IPR000531">
    <property type="entry name" value="Beta-barrel_TonB"/>
</dbReference>
<gene>
    <name evidence="13" type="ORF">AQPE_0547</name>
</gene>
<evidence type="ECO:0000256" key="3">
    <source>
        <dbReference type="ARBA" id="ARBA00022452"/>
    </source>
</evidence>
<feature type="domain" description="TonB-dependent receptor-like beta-barrel" evidence="11">
    <location>
        <begin position="481"/>
        <end position="1010"/>
    </location>
</feature>
<feature type="domain" description="TonB-dependent receptor plug" evidence="12">
    <location>
        <begin position="122"/>
        <end position="226"/>
    </location>
</feature>
<protein>
    <submittedName>
        <fullName evidence="13">Outer membrane protein</fullName>
    </submittedName>
</protein>
<dbReference type="SUPFAM" id="SSF49464">
    <property type="entry name" value="Carboxypeptidase regulatory domain-like"/>
    <property type="match status" value="1"/>
</dbReference>
<dbReference type="InterPro" id="IPR023997">
    <property type="entry name" value="TonB-dep_OMP_SusC/RagA_CS"/>
</dbReference>
<evidence type="ECO:0000256" key="6">
    <source>
        <dbReference type="ARBA" id="ARBA00023136"/>
    </source>
</evidence>
<keyword evidence="6 8" id="KW-0472">Membrane</keyword>
<dbReference type="SUPFAM" id="SSF56935">
    <property type="entry name" value="Porins"/>
    <property type="match status" value="1"/>
</dbReference>
<dbReference type="Gene3D" id="2.40.170.20">
    <property type="entry name" value="TonB-dependent receptor, beta-barrel domain"/>
    <property type="match status" value="1"/>
</dbReference>
<evidence type="ECO:0000256" key="2">
    <source>
        <dbReference type="ARBA" id="ARBA00022448"/>
    </source>
</evidence>
<dbReference type="Gene3D" id="2.60.40.1120">
    <property type="entry name" value="Carboxypeptidase-like, regulatory domain"/>
    <property type="match status" value="1"/>
</dbReference>
<dbReference type="Gene3D" id="2.170.130.10">
    <property type="entry name" value="TonB-dependent receptor, plug domain"/>
    <property type="match status" value="1"/>
</dbReference>
<dbReference type="InterPro" id="IPR023996">
    <property type="entry name" value="TonB-dep_OMP_SusC/RagA"/>
</dbReference>
<evidence type="ECO:0000256" key="10">
    <source>
        <dbReference type="SAM" id="SignalP"/>
    </source>
</evidence>
<dbReference type="InterPro" id="IPR037066">
    <property type="entry name" value="Plug_dom_sf"/>
</dbReference>
<evidence type="ECO:0000259" key="11">
    <source>
        <dbReference type="Pfam" id="PF00593"/>
    </source>
</evidence>
<keyword evidence="5 9" id="KW-0798">TonB box</keyword>
<dbReference type="InterPro" id="IPR008969">
    <property type="entry name" value="CarboxyPept-like_regulatory"/>
</dbReference>
<keyword evidence="4 8" id="KW-0812">Transmembrane</keyword>
<dbReference type="Pfam" id="PF07715">
    <property type="entry name" value="Plug"/>
    <property type="match status" value="1"/>
</dbReference>
<evidence type="ECO:0000313" key="14">
    <source>
        <dbReference type="Proteomes" id="UP001193389"/>
    </source>
</evidence>
<keyword evidence="3 8" id="KW-1134">Transmembrane beta strand</keyword>
<evidence type="ECO:0000256" key="4">
    <source>
        <dbReference type="ARBA" id="ARBA00022692"/>
    </source>
</evidence>
<keyword evidence="14" id="KW-1185">Reference proteome</keyword>
<keyword evidence="2 8" id="KW-0813">Transport</keyword>
<comment type="subcellular location">
    <subcellularLocation>
        <location evidence="1 8">Cell outer membrane</location>
        <topology evidence="1 8">Multi-pass membrane protein</topology>
    </subcellularLocation>
</comment>
<feature type="chain" id="PRO_5024278153" evidence="10">
    <location>
        <begin position="29"/>
        <end position="1058"/>
    </location>
</feature>
<name>A0A5K7S4I3_9BACT</name>
<evidence type="ECO:0000256" key="9">
    <source>
        <dbReference type="RuleBase" id="RU003357"/>
    </source>
</evidence>
<evidence type="ECO:0000256" key="7">
    <source>
        <dbReference type="ARBA" id="ARBA00023237"/>
    </source>
</evidence>
<dbReference type="EMBL" id="AP018694">
    <property type="protein sequence ID" value="BBE16409.1"/>
    <property type="molecule type" value="Genomic_DNA"/>
</dbReference>
<dbReference type="KEGG" id="anf:AQPE_0547"/>
<sequence>MKKSKLKGIWRISALLLFSCFLALTSFAQQKTLSGTVIGEDGGPIPGVTVVVKGTTTGTITDMDGKFSFSAPTNAKTLSVSYIGLKSQEIEIGSQTSFKVTLLADVVSVDEVVVVGYGTRKKEEITGSISTVSNEQMKISSAPSVVSRMQGQISGVTVNSGNTPGSDAVIRIHGIGTINNADPLYVIDGVPVGPGNNINPNDVESISVLKDASSSAIYGSRGANGVILITTKHGRQNQEATVTLSVRTGISNATNQYDMLNTAEYGQAVFLQKKNGYSFANQYGNGTSPVIPDYILPTAAMEGDPAADASKYVYPTNQIIKANKQGTNWFDEIYRTGVIQEYDLSISGGGAKSTYSLSSNYLSEEGFLIHTGFKRYNFRVNADTKFGNWLKVGESLQAIMIHQNGDLANNGEGNAVSMAYRMQPIVPVYDIMGNFAGTKAPGTGNAANPVAMLDHAKNNDGKWFRVLGNIYGEVTLMKGLTAKSLFGYNMGQWNAKTYTIPTYENAEPNMVPGLTVDSNYSILWNWSNTLNYSTTIKDIHTINVVLGTEAVNNTYQWMSAGRSQYFSLAPDYMQLTSGESNKVNDGNGSSWSLFSQFGRANYDLMGKYFFEATVRRDGSSRFGAANRYGVFPAASAAWEVSKESFMASSKTWLDLLKIRAGWGKSGNDQIGEYNMYSTFGTNGYTAAYNLNGSPTSAIAGFEPSTKGNADVSWETTQTINAGVNASMLNKKLTASVDVWQRKTSDMLYRLSVPQVMGTATPPFVNIGEMKNTGIDIEVGYHNTALAGKLSYALNATWSHYKNEVVSLSNNLKEVVGYSERQVEYTRATSGMAYPMFYGLIADGIIQTAAEAAAAPQFADYTTVGHYKYRDLNGDGLITMDKDRTFIGDPHPKFVGGLNVDLGYGAFDLNMFFYGSYGNDLINYVSRWIDYGQFVGGLSKDALNDTWTPSNTGARLPMLDGASRSQEASTAFIEDGSFLRLKTMRLGYTLPKNILDKVKMKSLRVYVQATNLFTLTKYRGLDPEVNTLSNTAGEGNRMGVDKGSWPTPRQITLGLTLGL</sequence>
<organism evidence="13 14">
    <name type="scientific">Aquipluma nitroreducens</name>
    <dbReference type="NCBI Taxonomy" id="2010828"/>
    <lineage>
        <taxon>Bacteria</taxon>
        <taxon>Pseudomonadati</taxon>
        <taxon>Bacteroidota</taxon>
        <taxon>Bacteroidia</taxon>
        <taxon>Marinilabiliales</taxon>
        <taxon>Prolixibacteraceae</taxon>
        <taxon>Aquipluma</taxon>
    </lineage>
</organism>
<keyword evidence="10" id="KW-0732">Signal</keyword>
<dbReference type="PROSITE" id="PS52016">
    <property type="entry name" value="TONB_DEPENDENT_REC_3"/>
    <property type="match status" value="1"/>
</dbReference>
<dbReference type="FunFam" id="2.60.40.1120:FF:000003">
    <property type="entry name" value="Outer membrane protein Omp121"/>
    <property type="match status" value="1"/>
</dbReference>
<evidence type="ECO:0000256" key="1">
    <source>
        <dbReference type="ARBA" id="ARBA00004571"/>
    </source>
</evidence>